<sequence>MYIGLLDRRGRRKHPMFAIDLWNCYDAVLNNLPRTQSMDFIKRILTFCTPSILQFANLLMKLKSKSLTELKLNQQLAGTPQPKKKKSTLC</sequence>
<dbReference type="VEuPathDB" id="VectorBase:LDEU012829"/>
<dbReference type="Proteomes" id="UP000288716">
    <property type="component" value="Unassembled WGS sequence"/>
</dbReference>
<dbReference type="EMBL" id="NCKV01028903">
    <property type="protein sequence ID" value="RWS19212.1"/>
    <property type="molecule type" value="Genomic_DNA"/>
</dbReference>
<evidence type="ECO:0000313" key="1">
    <source>
        <dbReference type="EMBL" id="RWS19212.1"/>
    </source>
</evidence>
<gene>
    <name evidence="1" type="ORF">B4U80_07472</name>
</gene>
<organism evidence="1 2">
    <name type="scientific">Leptotrombidium deliense</name>
    <dbReference type="NCBI Taxonomy" id="299467"/>
    <lineage>
        <taxon>Eukaryota</taxon>
        <taxon>Metazoa</taxon>
        <taxon>Ecdysozoa</taxon>
        <taxon>Arthropoda</taxon>
        <taxon>Chelicerata</taxon>
        <taxon>Arachnida</taxon>
        <taxon>Acari</taxon>
        <taxon>Acariformes</taxon>
        <taxon>Trombidiformes</taxon>
        <taxon>Prostigmata</taxon>
        <taxon>Anystina</taxon>
        <taxon>Parasitengona</taxon>
        <taxon>Trombiculoidea</taxon>
        <taxon>Trombiculidae</taxon>
        <taxon>Leptotrombidium</taxon>
    </lineage>
</organism>
<comment type="caution">
    <text evidence="1">The sequence shown here is derived from an EMBL/GenBank/DDBJ whole genome shotgun (WGS) entry which is preliminary data.</text>
</comment>
<proteinExistence type="predicted"/>
<reference evidence="1 2" key="1">
    <citation type="journal article" date="2018" name="Gigascience">
        <title>Genomes of trombidid mites reveal novel predicted allergens and laterally-transferred genes associated with secondary metabolism.</title>
        <authorList>
            <person name="Dong X."/>
            <person name="Chaisiri K."/>
            <person name="Xia D."/>
            <person name="Armstrong S.D."/>
            <person name="Fang Y."/>
            <person name="Donnelly M.J."/>
            <person name="Kadowaki T."/>
            <person name="McGarry J.W."/>
            <person name="Darby A.C."/>
            <person name="Makepeace B.L."/>
        </authorList>
    </citation>
    <scope>NUCLEOTIDE SEQUENCE [LARGE SCALE GENOMIC DNA]</scope>
    <source>
        <strain evidence="1">UoL-UT</strain>
    </source>
</reference>
<dbReference type="AlphaFoldDB" id="A0A443RV24"/>
<keyword evidence="2" id="KW-1185">Reference proteome</keyword>
<name>A0A443RV24_9ACAR</name>
<accession>A0A443RV24</accession>
<evidence type="ECO:0000313" key="2">
    <source>
        <dbReference type="Proteomes" id="UP000288716"/>
    </source>
</evidence>
<protein>
    <submittedName>
        <fullName evidence="1">Uncharacterized protein</fullName>
    </submittedName>
</protein>